<protein>
    <submittedName>
        <fullName evidence="2">Uncharacterized protein</fullName>
    </submittedName>
</protein>
<name>A0A1R1PWD1_ZANCU</name>
<dbReference type="EMBL" id="LSSK01000098">
    <property type="protein sequence ID" value="OMH85258.1"/>
    <property type="molecule type" value="Genomic_DNA"/>
</dbReference>
<accession>A0A1R1PWD1</accession>
<organism evidence="2 3">
    <name type="scientific">Zancudomyces culisetae</name>
    <name type="common">Gut fungus</name>
    <name type="synonym">Smittium culisetae</name>
    <dbReference type="NCBI Taxonomy" id="1213189"/>
    <lineage>
        <taxon>Eukaryota</taxon>
        <taxon>Fungi</taxon>
        <taxon>Fungi incertae sedis</taxon>
        <taxon>Zoopagomycota</taxon>
        <taxon>Kickxellomycotina</taxon>
        <taxon>Harpellomycetes</taxon>
        <taxon>Harpellales</taxon>
        <taxon>Legeriomycetaceae</taxon>
        <taxon>Zancudomyces</taxon>
    </lineage>
</organism>
<keyword evidence="3" id="KW-1185">Reference proteome</keyword>
<dbReference type="Proteomes" id="UP000188320">
    <property type="component" value="Unassembled WGS sequence"/>
</dbReference>
<proteinExistence type="predicted"/>
<feature type="compositionally biased region" description="Polar residues" evidence="1">
    <location>
        <begin position="38"/>
        <end position="61"/>
    </location>
</feature>
<sequence length="88" mass="9806">MEQKPNKPGDIKKSTNPFDDGYDIQSRGYDQGPESGPQPGTQSPGYISTYASAQSSLSQQMERPLDTDSMGKYLNIFNRKSVTVKERE</sequence>
<dbReference type="AlphaFoldDB" id="A0A1R1PWD1"/>
<gene>
    <name evidence="2" type="ORF">AX774_g1183</name>
</gene>
<evidence type="ECO:0000313" key="2">
    <source>
        <dbReference type="EMBL" id="OMH85258.1"/>
    </source>
</evidence>
<evidence type="ECO:0000256" key="1">
    <source>
        <dbReference type="SAM" id="MobiDB-lite"/>
    </source>
</evidence>
<feature type="compositionally biased region" description="Basic and acidic residues" evidence="1">
    <location>
        <begin position="1"/>
        <end position="13"/>
    </location>
</feature>
<feature type="region of interest" description="Disordered" evidence="1">
    <location>
        <begin position="1"/>
        <end position="68"/>
    </location>
</feature>
<reference evidence="3" key="1">
    <citation type="submission" date="2017-01" db="EMBL/GenBank/DDBJ databases">
        <authorList>
            <person name="Wang Y."/>
            <person name="White M."/>
            <person name="Kvist S."/>
            <person name="Moncalvo J.-M."/>
        </authorList>
    </citation>
    <scope>NUCLEOTIDE SEQUENCE [LARGE SCALE GENOMIC DNA]</scope>
    <source>
        <strain evidence="3">COL-18-3</strain>
    </source>
</reference>
<evidence type="ECO:0000313" key="3">
    <source>
        <dbReference type="Proteomes" id="UP000188320"/>
    </source>
</evidence>
<comment type="caution">
    <text evidence="2">The sequence shown here is derived from an EMBL/GenBank/DDBJ whole genome shotgun (WGS) entry which is preliminary data.</text>
</comment>